<dbReference type="RefSeq" id="WP_192765439.1">
    <property type="nucleotide sequence ID" value="NZ_JADBEB010000001.1"/>
</dbReference>
<comment type="caution">
    <text evidence="1">The sequence shown here is derived from an EMBL/GenBank/DDBJ whole genome shotgun (WGS) entry which is preliminary data.</text>
</comment>
<gene>
    <name evidence="1" type="ORF">H4W31_000846</name>
</gene>
<sequence>MQSGREVAFFLPVVCTDRGQHKRRLLTVARRELDGSGGMSSALEWFAPPMGAEAEPRSLIGRDSYIFACPSCSRKPQINRAKWWNLVDEAGRARLRELDLSLLPF</sequence>
<accession>A0A927LZ54</accession>
<reference evidence="1" key="1">
    <citation type="submission" date="2020-10" db="EMBL/GenBank/DDBJ databases">
        <title>Sequencing the genomes of 1000 actinobacteria strains.</title>
        <authorList>
            <person name="Klenk H.-P."/>
        </authorList>
    </citation>
    <scope>NUCLEOTIDE SEQUENCE</scope>
    <source>
        <strain evidence="1">DSM 46832</strain>
    </source>
</reference>
<evidence type="ECO:0000313" key="2">
    <source>
        <dbReference type="Proteomes" id="UP000649753"/>
    </source>
</evidence>
<keyword evidence="2" id="KW-1185">Reference proteome</keyword>
<dbReference type="EMBL" id="JADBEB010000001">
    <property type="protein sequence ID" value="MBE1485208.1"/>
    <property type="molecule type" value="Genomic_DNA"/>
</dbReference>
<dbReference type="AlphaFoldDB" id="A0A927LZ54"/>
<name>A0A927LZ54_9ACTN</name>
<proteinExistence type="predicted"/>
<dbReference type="Proteomes" id="UP000649753">
    <property type="component" value="Unassembled WGS sequence"/>
</dbReference>
<evidence type="ECO:0000313" key="1">
    <source>
        <dbReference type="EMBL" id="MBE1485208.1"/>
    </source>
</evidence>
<organism evidence="1 2">
    <name type="scientific">Plantactinospora soyae</name>
    <dbReference type="NCBI Taxonomy" id="1544732"/>
    <lineage>
        <taxon>Bacteria</taxon>
        <taxon>Bacillati</taxon>
        <taxon>Actinomycetota</taxon>
        <taxon>Actinomycetes</taxon>
        <taxon>Micromonosporales</taxon>
        <taxon>Micromonosporaceae</taxon>
        <taxon>Plantactinospora</taxon>
    </lineage>
</organism>
<protein>
    <submittedName>
        <fullName evidence="1">Uncharacterized protein</fullName>
    </submittedName>
</protein>